<protein>
    <submittedName>
        <fullName evidence="4">Transcriptional regulator</fullName>
    </submittedName>
</protein>
<feature type="region of interest" description="Disordered" evidence="2">
    <location>
        <begin position="1"/>
        <end position="20"/>
    </location>
</feature>
<comment type="caution">
    <text evidence="4">The sequence shown here is derived from an EMBL/GenBank/DDBJ whole genome shotgun (WGS) entry which is preliminary data.</text>
</comment>
<dbReference type="EMBL" id="BOOI01000051">
    <property type="protein sequence ID" value="GIH86886.1"/>
    <property type="molecule type" value="Genomic_DNA"/>
</dbReference>
<accession>A0A8J3S6I4</accession>
<evidence type="ECO:0000259" key="3">
    <source>
        <dbReference type="Pfam" id="PF03795"/>
    </source>
</evidence>
<sequence>MRFLMMTTDDSSSAGSPPDERVAAEMGRFIEEMSKAGVLLATGGLDPLPTRIESSGGKITVTDGPYAEAKEVVVGFALIETRTKEEAIELSKRFWQIVGDGKGVIHQVFGPEDLAAGQ</sequence>
<evidence type="ECO:0000256" key="1">
    <source>
        <dbReference type="ARBA" id="ARBA00007689"/>
    </source>
</evidence>
<dbReference type="OrthoDB" id="668782at2"/>
<gene>
    <name evidence="4" type="ORF">Pro02_52940</name>
</gene>
<reference evidence="4" key="1">
    <citation type="submission" date="2021-01" db="EMBL/GenBank/DDBJ databases">
        <title>Whole genome shotgun sequence of Planobispora rosea NBRC 15558.</title>
        <authorList>
            <person name="Komaki H."/>
            <person name="Tamura T."/>
        </authorList>
    </citation>
    <scope>NUCLEOTIDE SEQUENCE</scope>
    <source>
        <strain evidence="4">NBRC 15558</strain>
    </source>
</reference>
<evidence type="ECO:0000313" key="4">
    <source>
        <dbReference type="EMBL" id="GIH86886.1"/>
    </source>
</evidence>
<dbReference type="Proteomes" id="UP000655044">
    <property type="component" value="Unassembled WGS sequence"/>
</dbReference>
<comment type="similarity">
    <text evidence="1">Belongs to the YciI family.</text>
</comment>
<name>A0A8J3S6I4_PLARO</name>
<dbReference type="PANTHER" id="PTHR35174">
    <property type="entry name" value="BLL7171 PROTEIN-RELATED"/>
    <property type="match status" value="1"/>
</dbReference>
<feature type="domain" description="YCII-related" evidence="3">
    <location>
        <begin position="1"/>
        <end position="92"/>
    </location>
</feature>
<dbReference type="PANTHER" id="PTHR35174:SF1">
    <property type="entry name" value="BLL0086 PROTEIN"/>
    <property type="match status" value="1"/>
</dbReference>
<evidence type="ECO:0000313" key="5">
    <source>
        <dbReference type="Proteomes" id="UP000655044"/>
    </source>
</evidence>
<evidence type="ECO:0000256" key="2">
    <source>
        <dbReference type="SAM" id="MobiDB-lite"/>
    </source>
</evidence>
<proteinExistence type="inferred from homology"/>
<dbReference type="AlphaFoldDB" id="A0A8J3S6I4"/>
<organism evidence="4 5">
    <name type="scientific">Planobispora rosea</name>
    <dbReference type="NCBI Taxonomy" id="35762"/>
    <lineage>
        <taxon>Bacteria</taxon>
        <taxon>Bacillati</taxon>
        <taxon>Actinomycetota</taxon>
        <taxon>Actinomycetes</taxon>
        <taxon>Streptosporangiales</taxon>
        <taxon>Streptosporangiaceae</taxon>
        <taxon>Planobispora</taxon>
    </lineage>
</organism>
<dbReference type="InterPro" id="IPR011008">
    <property type="entry name" value="Dimeric_a/b-barrel"/>
</dbReference>
<dbReference type="SUPFAM" id="SSF54909">
    <property type="entry name" value="Dimeric alpha+beta barrel"/>
    <property type="match status" value="1"/>
</dbReference>
<keyword evidence="5" id="KW-1185">Reference proteome</keyword>
<dbReference type="InterPro" id="IPR005545">
    <property type="entry name" value="YCII"/>
</dbReference>
<dbReference type="RefSeq" id="WP_068921399.1">
    <property type="nucleotide sequence ID" value="NZ_BMQP01000034.1"/>
</dbReference>
<dbReference type="Gene3D" id="3.30.70.1060">
    <property type="entry name" value="Dimeric alpha+beta barrel"/>
    <property type="match status" value="1"/>
</dbReference>
<dbReference type="Pfam" id="PF03795">
    <property type="entry name" value="YCII"/>
    <property type="match status" value="1"/>
</dbReference>